<keyword evidence="5" id="KW-1185">Reference proteome</keyword>
<dbReference type="CDD" id="cd22089">
    <property type="entry name" value="F-box_FBXO9"/>
    <property type="match status" value="1"/>
</dbReference>
<name>A0A914XUY3_9BILA</name>
<dbReference type="PANTHER" id="PTHR12874">
    <property type="entry name" value="F-BOX ONLY PROTEIN 48-RELATED"/>
    <property type="match status" value="1"/>
</dbReference>
<dbReference type="InterPro" id="IPR019734">
    <property type="entry name" value="TPR_rpt"/>
</dbReference>
<evidence type="ECO:0000256" key="2">
    <source>
        <dbReference type="PROSITE-ProRule" id="PRU00339"/>
    </source>
</evidence>
<dbReference type="GO" id="GO:0005737">
    <property type="term" value="C:cytoplasm"/>
    <property type="evidence" value="ECO:0007669"/>
    <property type="project" value="TreeGrafter"/>
</dbReference>
<dbReference type="PROSITE" id="PS50005">
    <property type="entry name" value="TPR"/>
    <property type="match status" value="1"/>
</dbReference>
<dbReference type="WBParaSite" id="PSAMB.scaffold980size37711.g10120.t1">
    <property type="protein sequence ID" value="PSAMB.scaffold980size37711.g10120.t1"/>
    <property type="gene ID" value="PSAMB.scaffold980size37711.g10120"/>
</dbReference>
<evidence type="ECO:0000313" key="5">
    <source>
        <dbReference type="Proteomes" id="UP000887566"/>
    </source>
</evidence>
<dbReference type="Gene3D" id="1.20.1280.50">
    <property type="match status" value="1"/>
</dbReference>
<dbReference type="PANTHER" id="PTHR12874:SF29">
    <property type="entry name" value="F-BOX ONLY PROTEIN 9"/>
    <property type="match status" value="1"/>
</dbReference>
<evidence type="ECO:0000256" key="1">
    <source>
        <dbReference type="ARBA" id="ARBA00022786"/>
    </source>
</evidence>
<feature type="domain" description="F-box protein Hrt3/FBXO9 C-terminal" evidence="4">
    <location>
        <begin position="359"/>
        <end position="460"/>
    </location>
</feature>
<evidence type="ECO:0000259" key="4">
    <source>
        <dbReference type="Pfam" id="PF19270"/>
    </source>
</evidence>
<feature type="compositionally biased region" description="Polar residues" evidence="3">
    <location>
        <begin position="239"/>
        <end position="251"/>
    </location>
</feature>
<proteinExistence type="predicted"/>
<organism evidence="5 6">
    <name type="scientific">Plectus sambesii</name>
    <dbReference type="NCBI Taxonomy" id="2011161"/>
    <lineage>
        <taxon>Eukaryota</taxon>
        <taxon>Metazoa</taxon>
        <taxon>Ecdysozoa</taxon>
        <taxon>Nematoda</taxon>
        <taxon>Chromadorea</taxon>
        <taxon>Plectida</taxon>
        <taxon>Plectina</taxon>
        <taxon>Plectoidea</taxon>
        <taxon>Plectidae</taxon>
        <taxon>Plectus</taxon>
    </lineage>
</organism>
<feature type="region of interest" description="Disordered" evidence="3">
    <location>
        <begin position="139"/>
        <end position="165"/>
    </location>
</feature>
<keyword evidence="2" id="KW-0802">TPR repeat</keyword>
<dbReference type="InterPro" id="IPR036047">
    <property type="entry name" value="F-box-like_dom_sf"/>
</dbReference>
<dbReference type="GO" id="GO:0031146">
    <property type="term" value="P:SCF-dependent proteasomal ubiquitin-dependent protein catabolic process"/>
    <property type="evidence" value="ECO:0007669"/>
    <property type="project" value="TreeGrafter"/>
</dbReference>
<dbReference type="Proteomes" id="UP000887566">
    <property type="component" value="Unplaced"/>
</dbReference>
<dbReference type="InterPro" id="IPR045464">
    <property type="entry name" value="Hrt3/FBXO9_C"/>
</dbReference>
<protein>
    <submittedName>
        <fullName evidence="6">F-box protein Hrt3/FBXO9 C-terminal domain-containing protein</fullName>
    </submittedName>
</protein>
<reference evidence="6" key="1">
    <citation type="submission" date="2022-11" db="UniProtKB">
        <authorList>
            <consortium name="WormBaseParasite"/>
        </authorList>
    </citation>
    <scope>IDENTIFICATION</scope>
</reference>
<dbReference type="SUPFAM" id="SSF81383">
    <property type="entry name" value="F-box domain"/>
    <property type="match status" value="1"/>
</dbReference>
<accession>A0A914XUY3</accession>
<feature type="region of interest" description="Disordered" evidence="3">
    <location>
        <begin position="217"/>
        <end position="251"/>
    </location>
</feature>
<dbReference type="AlphaFoldDB" id="A0A914XUY3"/>
<dbReference type="GO" id="GO:0019005">
    <property type="term" value="C:SCF ubiquitin ligase complex"/>
    <property type="evidence" value="ECO:0007669"/>
    <property type="project" value="TreeGrafter"/>
</dbReference>
<evidence type="ECO:0000256" key="3">
    <source>
        <dbReference type="SAM" id="MobiDB-lite"/>
    </source>
</evidence>
<evidence type="ECO:0000313" key="6">
    <source>
        <dbReference type="WBParaSite" id="PSAMB.scaffold980size37711.g10120.t1"/>
    </source>
</evidence>
<dbReference type="Pfam" id="PF19270">
    <property type="entry name" value="FBO_C"/>
    <property type="match status" value="1"/>
</dbReference>
<feature type="region of interest" description="Disordered" evidence="3">
    <location>
        <begin position="58"/>
        <end position="123"/>
    </location>
</feature>
<sequence length="554" mass="63020">MCSDHWGSIAPIALRCQCLVARAYRVSAYAAVSTTARLNGSHECRTIKHGLLFIEVHKPGGHSQRKPNNEPAVKKMSTTATTEAGDGEEETESSSSLAPMFDDSTEDTVDAQNSENDGRDELDKFRHEWRTELRYRGHFTDSSHSSNRTSRNDSPVGKANTNRNINAASSTHVDIYEQARMLFLEGAELERHGQMHEAIRSYTRAVHLVPDIERRVFAPTNSKNASKKRSNKNGNSSSIGRENSSVASDSQISDDDEFNVVEDANLLSTLAARVKGYRQFCLPENQAQNCYIAILPVELAFSIIKWVVSSELDMRMLDQLSMVCCGFYVLARDAEIWRLACHRTWGAVRAETPCDAVPNWRQMYIERPHVWHHGAYIAKMTYVRHGESSFQDRFYRPWHIVVYYRFIRFFSDGTIIMVTTPEDPGSAVPLLRSRNPRIPGVLIGRYRLTGGDRVSARLSRAIKPSSERTRRQQKNRVSPQEVVEQTFSLELKIGTARQRLHSQLQWVEYTSFVRYINGDVVNNKFDLNDQNFPAFYFSRVKSYTVTSESPLTAE</sequence>
<feature type="repeat" description="TPR" evidence="2">
    <location>
        <begin position="179"/>
        <end position="212"/>
    </location>
</feature>
<feature type="compositionally biased region" description="Polar residues" evidence="3">
    <location>
        <begin position="142"/>
        <end position="165"/>
    </location>
</feature>
<keyword evidence="1" id="KW-0833">Ubl conjugation pathway</keyword>